<reference evidence="1 2" key="1">
    <citation type="journal article" date="2018" name="Nat. Ecol. Evol.">
        <title>Pezizomycetes genomes reveal the molecular basis of ectomycorrhizal truffle lifestyle.</title>
        <authorList>
            <person name="Murat C."/>
            <person name="Payen T."/>
            <person name="Noel B."/>
            <person name="Kuo A."/>
            <person name="Morin E."/>
            <person name="Chen J."/>
            <person name="Kohler A."/>
            <person name="Krizsan K."/>
            <person name="Balestrini R."/>
            <person name="Da Silva C."/>
            <person name="Montanini B."/>
            <person name="Hainaut M."/>
            <person name="Levati E."/>
            <person name="Barry K.W."/>
            <person name="Belfiori B."/>
            <person name="Cichocki N."/>
            <person name="Clum A."/>
            <person name="Dockter R.B."/>
            <person name="Fauchery L."/>
            <person name="Guy J."/>
            <person name="Iotti M."/>
            <person name="Le Tacon F."/>
            <person name="Lindquist E.A."/>
            <person name="Lipzen A."/>
            <person name="Malagnac F."/>
            <person name="Mello A."/>
            <person name="Molinier V."/>
            <person name="Miyauchi S."/>
            <person name="Poulain J."/>
            <person name="Riccioni C."/>
            <person name="Rubini A."/>
            <person name="Sitrit Y."/>
            <person name="Splivallo R."/>
            <person name="Traeger S."/>
            <person name="Wang M."/>
            <person name="Zifcakova L."/>
            <person name="Wipf D."/>
            <person name="Zambonelli A."/>
            <person name="Paolocci F."/>
            <person name="Nowrousian M."/>
            <person name="Ottonello S."/>
            <person name="Baldrian P."/>
            <person name="Spatafora J.W."/>
            <person name="Henrissat B."/>
            <person name="Nagy L.G."/>
            <person name="Aury J.M."/>
            <person name="Wincker P."/>
            <person name="Grigoriev I.V."/>
            <person name="Bonfante P."/>
            <person name="Martin F.M."/>
        </authorList>
    </citation>
    <scope>NUCLEOTIDE SEQUENCE [LARGE SCALE GENOMIC DNA]</scope>
    <source>
        <strain evidence="1 2">CCBAS932</strain>
    </source>
</reference>
<keyword evidence="2" id="KW-1185">Reference proteome</keyword>
<proteinExistence type="predicted"/>
<evidence type="ECO:0000313" key="1">
    <source>
        <dbReference type="EMBL" id="RPB07531.1"/>
    </source>
</evidence>
<accession>A0A3N4KGP5</accession>
<organism evidence="1 2">
    <name type="scientific">Morchella conica CCBAS932</name>
    <dbReference type="NCBI Taxonomy" id="1392247"/>
    <lineage>
        <taxon>Eukaryota</taxon>
        <taxon>Fungi</taxon>
        <taxon>Dikarya</taxon>
        <taxon>Ascomycota</taxon>
        <taxon>Pezizomycotina</taxon>
        <taxon>Pezizomycetes</taxon>
        <taxon>Pezizales</taxon>
        <taxon>Morchellaceae</taxon>
        <taxon>Morchella</taxon>
    </lineage>
</organism>
<dbReference type="OrthoDB" id="5408032at2759"/>
<gene>
    <name evidence="1" type="ORF">P167DRAFT_495637</name>
</gene>
<feature type="non-terminal residue" evidence="1">
    <location>
        <position position="1"/>
    </location>
</feature>
<protein>
    <submittedName>
        <fullName evidence="1">Uncharacterized protein</fullName>
    </submittedName>
</protein>
<dbReference type="InParanoid" id="A0A3N4KGP5"/>
<sequence>PWQPFKSAKEFELSRWFLRSHVSQGQIDDFFQAAGAGKGSYHNRKGFTRHLHEMFSKDGLGRESWMHSEVELGGEKIAYYYRDPMSVVRFLLGQRAFRESLVYAPTMEYNELGERMYGEMHTAE</sequence>
<name>A0A3N4KGP5_9PEZI</name>
<dbReference type="EMBL" id="ML119180">
    <property type="protein sequence ID" value="RPB07531.1"/>
    <property type="molecule type" value="Genomic_DNA"/>
</dbReference>
<evidence type="ECO:0000313" key="2">
    <source>
        <dbReference type="Proteomes" id="UP000277580"/>
    </source>
</evidence>
<dbReference type="STRING" id="1392247.A0A3N4KGP5"/>
<dbReference type="AlphaFoldDB" id="A0A3N4KGP5"/>
<dbReference type="Pfam" id="PF18759">
    <property type="entry name" value="Plavaka"/>
    <property type="match status" value="1"/>
</dbReference>
<dbReference type="InterPro" id="IPR041078">
    <property type="entry name" value="Plavaka"/>
</dbReference>
<dbReference type="Proteomes" id="UP000277580">
    <property type="component" value="Unassembled WGS sequence"/>
</dbReference>